<proteinExistence type="inferred from homology"/>
<evidence type="ECO:0000256" key="10">
    <source>
        <dbReference type="ARBA" id="ARBA00022967"/>
    </source>
</evidence>
<dbReference type="GO" id="GO:0005743">
    <property type="term" value="C:mitochondrial inner membrane"/>
    <property type="evidence" value="ECO:0007669"/>
    <property type="project" value="UniProtKB-SubCell"/>
</dbReference>
<keyword evidence="11 18" id="KW-0249">Electron transport</keyword>
<keyword evidence="12 18" id="KW-1133">Transmembrane helix</keyword>
<reference evidence="20" key="1">
    <citation type="submission" date="2017-04" db="EMBL/GenBank/DDBJ databases">
        <title>Scolopendra subspinipes dehaani.</title>
        <authorList>
            <person name="Qi Y."/>
            <person name="Tian X."/>
        </authorList>
    </citation>
    <scope>NUCLEOTIDE SEQUENCE</scope>
</reference>
<feature type="transmembrane region" description="Helical" evidence="18">
    <location>
        <begin position="290"/>
        <end position="309"/>
    </location>
</feature>
<feature type="transmembrane region" description="Helical" evidence="18">
    <location>
        <begin position="218"/>
        <end position="237"/>
    </location>
</feature>
<keyword evidence="13 18" id="KW-0520">NAD</keyword>
<evidence type="ECO:0000256" key="1">
    <source>
        <dbReference type="ARBA" id="ARBA00003257"/>
    </source>
</evidence>
<dbReference type="GO" id="GO:0008137">
    <property type="term" value="F:NADH dehydrogenase (ubiquinone) activity"/>
    <property type="evidence" value="ECO:0007669"/>
    <property type="project" value="UniProtKB-EC"/>
</dbReference>
<dbReference type="PRINTS" id="PR01436">
    <property type="entry name" value="NADHDHGNASE2"/>
</dbReference>
<comment type="subcellular location">
    <subcellularLocation>
        <location evidence="2 18">Mitochondrion inner membrane</location>
        <topology evidence="2 18">Multi-pass membrane protein</topology>
    </subcellularLocation>
</comment>
<evidence type="ECO:0000256" key="2">
    <source>
        <dbReference type="ARBA" id="ARBA00004448"/>
    </source>
</evidence>
<evidence type="ECO:0000256" key="6">
    <source>
        <dbReference type="ARBA" id="ARBA00022448"/>
    </source>
</evidence>
<dbReference type="AlphaFoldDB" id="A0A343JMK9"/>
<evidence type="ECO:0000256" key="12">
    <source>
        <dbReference type="ARBA" id="ARBA00022989"/>
    </source>
</evidence>
<dbReference type="EC" id="7.1.1.2" evidence="4 18"/>
<evidence type="ECO:0000256" key="16">
    <source>
        <dbReference type="ARBA" id="ARBA00023136"/>
    </source>
</evidence>
<evidence type="ECO:0000256" key="11">
    <source>
        <dbReference type="ARBA" id="ARBA00022982"/>
    </source>
</evidence>
<keyword evidence="7 18" id="KW-0679">Respiratory chain</keyword>
<feature type="transmembrane region" description="Helical" evidence="18">
    <location>
        <begin position="249"/>
        <end position="269"/>
    </location>
</feature>
<evidence type="ECO:0000256" key="9">
    <source>
        <dbReference type="ARBA" id="ARBA00022792"/>
    </source>
</evidence>
<evidence type="ECO:0000256" key="14">
    <source>
        <dbReference type="ARBA" id="ARBA00023075"/>
    </source>
</evidence>
<feature type="transmembrane region" description="Helical" evidence="18">
    <location>
        <begin position="178"/>
        <end position="197"/>
    </location>
</feature>
<keyword evidence="14 18" id="KW-0830">Ubiquinone</keyword>
<protein>
    <recommendedName>
        <fullName evidence="5 18">NADH-ubiquinone oxidoreductase chain 2</fullName>
        <ecNumber evidence="4 18">7.1.1.2</ecNumber>
    </recommendedName>
</protein>
<evidence type="ECO:0000256" key="13">
    <source>
        <dbReference type="ARBA" id="ARBA00023027"/>
    </source>
</evidence>
<evidence type="ECO:0000256" key="15">
    <source>
        <dbReference type="ARBA" id="ARBA00023128"/>
    </source>
</evidence>
<organism evidence="20">
    <name type="scientific">Scolopendra dehaani</name>
    <name type="common">Thai centipede</name>
    <name type="synonym">Scolopendra subspinipes dehaani</name>
    <dbReference type="NCBI Taxonomy" id="2609776"/>
    <lineage>
        <taxon>Eukaryota</taxon>
        <taxon>Metazoa</taxon>
        <taxon>Ecdysozoa</taxon>
        <taxon>Arthropoda</taxon>
        <taxon>Myriapoda</taxon>
        <taxon>Chilopoda</taxon>
        <taxon>Pleurostigmophora</taxon>
        <taxon>Scolopendromorpha</taxon>
        <taxon>Scolopendridae</taxon>
        <taxon>Scolopendra</taxon>
    </lineage>
</organism>
<evidence type="ECO:0000256" key="17">
    <source>
        <dbReference type="ARBA" id="ARBA00049551"/>
    </source>
</evidence>
<sequence length="310" mass="35611">MLGTLMAMSSSSWLLIWMGLEINLMSMITLLTKSKLKSESPMKYFMTQTLASSTLMLGFILLLSNHQWLLFYMSHTIILLSLAMKMASAPLHFWLPSTMDSTSWYNCLILVTWQKIAPLIIMMNFISNMIMILIISSAIIGPMGGYNQLSTKKIMAYSSIGHLAWMMSAMMLNNSTMINYLIIYMTTSSTFILFLLINNINHTSSLMNINKPNMMNTLVFLNLLSMGGMPPLLGFMPKWYVIKLLMSKMMMPLSLMLILSSLFTLFYYMRMSYFSFMMSSNTQQNIKMKMNTLMMFILSPSIMMFPLILF</sequence>
<evidence type="ECO:0000313" key="20">
    <source>
        <dbReference type="EMBL" id="ASY97536.1"/>
    </source>
</evidence>
<feature type="domain" description="NADH:quinone oxidoreductase/Mrp antiporter transmembrane" evidence="19">
    <location>
        <begin position="10"/>
        <end position="264"/>
    </location>
</feature>
<evidence type="ECO:0000256" key="8">
    <source>
        <dbReference type="ARBA" id="ARBA00022692"/>
    </source>
</evidence>
<dbReference type="InterPro" id="IPR050175">
    <property type="entry name" value="Complex_I_Subunit_2"/>
</dbReference>
<comment type="function">
    <text evidence="18">Core subunit of the mitochondrial membrane respiratory chain NADH dehydrogenase (Complex I) which catalyzes electron transfer from NADH through the respiratory chain, using ubiquinone as an electron acceptor. Essential for the catalytic activity and assembly of complex I.</text>
</comment>
<name>A0A343JMK9_SCODE</name>
<keyword evidence="15 18" id="KW-0496">Mitochondrion</keyword>
<dbReference type="Pfam" id="PF00361">
    <property type="entry name" value="Proton_antipo_M"/>
    <property type="match status" value="1"/>
</dbReference>
<keyword evidence="8 18" id="KW-0812">Transmembrane</keyword>
<evidence type="ECO:0000256" key="4">
    <source>
        <dbReference type="ARBA" id="ARBA00012944"/>
    </source>
</evidence>
<feature type="transmembrane region" description="Helical" evidence="18">
    <location>
        <begin position="44"/>
        <end position="63"/>
    </location>
</feature>
<comment type="catalytic activity">
    <reaction evidence="17 18">
        <text>a ubiquinone + NADH + 5 H(+)(in) = a ubiquinol + NAD(+) + 4 H(+)(out)</text>
        <dbReference type="Rhea" id="RHEA:29091"/>
        <dbReference type="Rhea" id="RHEA-COMP:9565"/>
        <dbReference type="Rhea" id="RHEA-COMP:9566"/>
        <dbReference type="ChEBI" id="CHEBI:15378"/>
        <dbReference type="ChEBI" id="CHEBI:16389"/>
        <dbReference type="ChEBI" id="CHEBI:17976"/>
        <dbReference type="ChEBI" id="CHEBI:57540"/>
        <dbReference type="ChEBI" id="CHEBI:57945"/>
        <dbReference type="EC" id="7.1.1.2"/>
    </reaction>
</comment>
<comment type="similarity">
    <text evidence="3 18">Belongs to the complex I subunit 2 family.</text>
</comment>
<geneLocation type="mitochondrion" evidence="20"/>
<evidence type="ECO:0000256" key="7">
    <source>
        <dbReference type="ARBA" id="ARBA00022660"/>
    </source>
</evidence>
<dbReference type="GO" id="GO:0006120">
    <property type="term" value="P:mitochondrial electron transport, NADH to ubiquinone"/>
    <property type="evidence" value="ECO:0007669"/>
    <property type="project" value="InterPro"/>
</dbReference>
<keyword evidence="10 18" id="KW-1278">Translocase</keyword>
<keyword evidence="6" id="KW-0813">Transport</keyword>
<evidence type="ECO:0000256" key="18">
    <source>
        <dbReference type="RuleBase" id="RU003403"/>
    </source>
</evidence>
<dbReference type="InterPro" id="IPR003917">
    <property type="entry name" value="NADH_UbQ_OxRdtase_chain2"/>
</dbReference>
<keyword evidence="16 18" id="KW-0472">Membrane</keyword>
<dbReference type="InterPro" id="IPR001750">
    <property type="entry name" value="ND/Mrp_TM"/>
</dbReference>
<evidence type="ECO:0000256" key="3">
    <source>
        <dbReference type="ARBA" id="ARBA00007012"/>
    </source>
</evidence>
<evidence type="ECO:0000256" key="5">
    <source>
        <dbReference type="ARBA" id="ARBA00021008"/>
    </source>
</evidence>
<gene>
    <name evidence="20" type="primary">ND2</name>
</gene>
<comment type="function">
    <text evidence="1">Core subunit of the mitochondrial membrane respiratory chain NADH dehydrogenase (Complex I) that is believed to belong to the minimal assembly required for catalysis. Complex I functions in the transfer of electrons from NADH to the respiratory chain. The immediate electron acceptor for the enzyme is believed to be ubiquinone.</text>
</comment>
<feature type="transmembrane region" description="Helical" evidence="18">
    <location>
        <begin position="12"/>
        <end position="32"/>
    </location>
</feature>
<feature type="transmembrane region" description="Helical" evidence="18">
    <location>
        <begin position="69"/>
        <end position="91"/>
    </location>
</feature>
<feature type="transmembrane region" description="Helical" evidence="18">
    <location>
        <begin position="129"/>
        <end position="147"/>
    </location>
</feature>
<keyword evidence="9 18" id="KW-0999">Mitochondrion inner membrane</keyword>
<evidence type="ECO:0000259" key="19">
    <source>
        <dbReference type="Pfam" id="PF00361"/>
    </source>
</evidence>
<dbReference type="PANTHER" id="PTHR46552">
    <property type="entry name" value="NADH-UBIQUINONE OXIDOREDUCTASE CHAIN 2"/>
    <property type="match status" value="1"/>
</dbReference>
<dbReference type="PANTHER" id="PTHR46552:SF1">
    <property type="entry name" value="NADH-UBIQUINONE OXIDOREDUCTASE CHAIN 2"/>
    <property type="match status" value="1"/>
</dbReference>
<dbReference type="EMBL" id="KY947341">
    <property type="protein sequence ID" value="ASY97536.1"/>
    <property type="molecule type" value="Genomic_DNA"/>
</dbReference>
<feature type="transmembrane region" description="Helical" evidence="18">
    <location>
        <begin position="154"/>
        <end position="172"/>
    </location>
</feature>
<accession>A0A343JMK9</accession>